<dbReference type="KEGG" id="cik:H0194_04950"/>
<feature type="compositionally biased region" description="Gly residues" evidence="1">
    <location>
        <begin position="465"/>
        <end position="474"/>
    </location>
</feature>
<evidence type="ECO:0000313" key="5">
    <source>
        <dbReference type="Proteomes" id="UP000515743"/>
    </source>
</evidence>
<sequence length="474" mass="51572">MNSLRPAAAPLRSAAFLIVLFALATVLAPSALALSETPGVGKNLGTTAGDDAAPSSPAAGSVQVSVFSDNGALDVDREFLEQETAKLDLPPEVTRVHYVLLSTNDDKFNDTMEQHIRATEPDMIADNDDRWANGVLISAVGLDPRRNGLYCGDDVCAALRLDKGSHLDHALDAGKDSFKNDRFGPGLLQQVSAALEEPEEGNGGMWAGIIGGTAAVGGLGAMAAAFVAVRKSSAKKRREQFDYVSKNYGRIGQKLQEIDVRAHSLTSPIANDELRRQWTEVRDTFLSLHDTQSRIPDLLGADDKTLRKYGKDISSMYEATTHLEQAENNIDKLWDMEHGDTATRRREVENLREDLRAARLETAKYDAEVTELLHRCEELALRLEADNFMDDYARLLRDSAVTNGYIAKEKGFEGTDNEAPKLHESGWRPGVGYHSYTPFVVLSTWNDEAQAAASSSTNTSYSSGFSGGGGSSSW</sequence>
<evidence type="ECO:0000256" key="2">
    <source>
        <dbReference type="SAM" id="Phobius"/>
    </source>
</evidence>
<gene>
    <name evidence="4" type="ORF">H0194_04950</name>
</gene>
<dbReference type="Pfam" id="PF17173">
    <property type="entry name" value="DUF5129"/>
    <property type="match status" value="1"/>
</dbReference>
<evidence type="ECO:0000256" key="1">
    <source>
        <dbReference type="SAM" id="MobiDB-lite"/>
    </source>
</evidence>
<feature type="region of interest" description="Disordered" evidence="1">
    <location>
        <begin position="453"/>
        <end position="474"/>
    </location>
</feature>
<feature type="domain" description="DUF5129" evidence="3">
    <location>
        <begin position="75"/>
        <end position="358"/>
    </location>
</feature>
<dbReference type="AlphaFoldDB" id="A0A7G7CRV8"/>
<evidence type="ECO:0000313" key="4">
    <source>
        <dbReference type="EMBL" id="QNE90324.1"/>
    </source>
</evidence>
<accession>A0A7G7CRV8</accession>
<name>A0A7G7CRV8_9CORY</name>
<feature type="compositionally biased region" description="Low complexity" evidence="1">
    <location>
        <begin position="454"/>
        <end position="464"/>
    </location>
</feature>
<reference evidence="4 5" key="1">
    <citation type="submission" date="2020-07" db="EMBL/GenBank/DDBJ databases">
        <title>Complete genome and description of Corynebacterium incognita strain Marseille-Q3630 sp. nov.</title>
        <authorList>
            <person name="Boxberger M."/>
        </authorList>
    </citation>
    <scope>NUCLEOTIDE SEQUENCE [LARGE SCALE GENOMIC DNA]</scope>
    <source>
        <strain evidence="4 5">Marseille-Q3630</strain>
    </source>
</reference>
<keyword evidence="2" id="KW-0812">Transmembrane</keyword>
<dbReference type="RefSeq" id="WP_185176697.1">
    <property type="nucleotide sequence ID" value="NZ_CP059404.1"/>
</dbReference>
<proteinExistence type="predicted"/>
<dbReference type="EMBL" id="CP059404">
    <property type="protein sequence ID" value="QNE90324.1"/>
    <property type="molecule type" value="Genomic_DNA"/>
</dbReference>
<organism evidence="4 5">
    <name type="scientific">Corynebacterium incognita</name>
    <dbReference type="NCBI Taxonomy" id="2754725"/>
    <lineage>
        <taxon>Bacteria</taxon>
        <taxon>Bacillati</taxon>
        <taxon>Actinomycetota</taxon>
        <taxon>Actinomycetes</taxon>
        <taxon>Mycobacteriales</taxon>
        <taxon>Corynebacteriaceae</taxon>
        <taxon>Corynebacterium</taxon>
    </lineage>
</organism>
<keyword evidence="5" id="KW-1185">Reference proteome</keyword>
<protein>
    <submittedName>
        <fullName evidence="4">DUF5129 domain-containing protein</fullName>
    </submittedName>
</protein>
<evidence type="ECO:0000259" key="3">
    <source>
        <dbReference type="Pfam" id="PF17173"/>
    </source>
</evidence>
<dbReference type="InterPro" id="IPR033435">
    <property type="entry name" value="DUF5129"/>
</dbReference>
<dbReference type="Proteomes" id="UP000515743">
    <property type="component" value="Chromosome"/>
</dbReference>
<keyword evidence="2" id="KW-1133">Transmembrane helix</keyword>
<keyword evidence="2" id="KW-0472">Membrane</keyword>
<feature type="transmembrane region" description="Helical" evidence="2">
    <location>
        <begin position="205"/>
        <end position="229"/>
    </location>
</feature>